<evidence type="ECO:0000313" key="5">
    <source>
        <dbReference type="Proteomes" id="UP000053176"/>
    </source>
</evidence>
<gene>
    <name evidence="4" type="ORF">AU467_08005</name>
</gene>
<protein>
    <submittedName>
        <fullName evidence="4">Sugar dehydrogenase</fullName>
    </submittedName>
</protein>
<dbReference type="GO" id="GO:0016491">
    <property type="term" value="F:oxidoreductase activity"/>
    <property type="evidence" value="ECO:0007669"/>
    <property type="project" value="UniProtKB-KW"/>
</dbReference>
<dbReference type="EMBL" id="LPWA01000153">
    <property type="protein sequence ID" value="KUM23776.1"/>
    <property type="molecule type" value="Genomic_DNA"/>
</dbReference>
<dbReference type="PRINTS" id="PR00081">
    <property type="entry name" value="GDHRDH"/>
</dbReference>
<dbReference type="SMART" id="SM00822">
    <property type="entry name" value="PKS_KR"/>
    <property type="match status" value="1"/>
</dbReference>
<evidence type="ECO:0000313" key="4">
    <source>
        <dbReference type="EMBL" id="KUM23776.1"/>
    </source>
</evidence>
<dbReference type="PRINTS" id="PR00080">
    <property type="entry name" value="SDRFAMILY"/>
</dbReference>
<dbReference type="Proteomes" id="UP000053176">
    <property type="component" value="Unassembled WGS sequence"/>
</dbReference>
<dbReference type="InterPro" id="IPR002347">
    <property type="entry name" value="SDR_fam"/>
</dbReference>
<dbReference type="NCBIfam" id="NF005559">
    <property type="entry name" value="PRK07231.1"/>
    <property type="match status" value="1"/>
</dbReference>
<accession>A0A101KN12</accession>
<sequence>MSVEKKTLLVTGGSRGIGAAICRQASQAGYRVAINYVSNRAAAEALVAELEAAGGEAFAVKGDVGSEADVVAMFEAVDKTFGRLDAFVNNAGIVDVKARVDEMSAERVERMMRINIVGSFLCAREAVKRMSTRHGGKGGAIVNISSAAARLGSPGEYVDYAASKGAIDTLTIGLAREVVLEGIRVNAVSPGITDTEIHASGGQPDRVARLQDMLPMKRAGTADEVASAVLYLLSDAASYITGAILNVSGGR</sequence>
<dbReference type="PANTHER" id="PTHR43639:SF1">
    <property type="entry name" value="SHORT-CHAIN DEHYDROGENASE_REDUCTASE FAMILY PROTEIN"/>
    <property type="match status" value="1"/>
</dbReference>
<comment type="caution">
    <text evidence="4">The sequence shown here is derived from an EMBL/GenBank/DDBJ whole genome shotgun (WGS) entry which is preliminary data.</text>
</comment>
<evidence type="ECO:0000256" key="2">
    <source>
        <dbReference type="ARBA" id="ARBA00023002"/>
    </source>
</evidence>
<dbReference type="PANTHER" id="PTHR43639">
    <property type="entry name" value="OXIDOREDUCTASE, SHORT-CHAIN DEHYDROGENASE/REDUCTASE FAMILY (AFU_ORTHOLOGUE AFUA_5G02870)"/>
    <property type="match status" value="1"/>
</dbReference>
<dbReference type="OrthoDB" id="20590at2"/>
<comment type="similarity">
    <text evidence="1">Belongs to the short-chain dehydrogenases/reductases (SDR) family.</text>
</comment>
<reference evidence="4 5" key="1">
    <citation type="submission" date="2015-12" db="EMBL/GenBank/DDBJ databases">
        <title>Draft genome sequence of Mesorhizobium sp. UFLA 01-765, a multitolerant efficient symbiont and plant-growth promoting strain isolated from Zn-mining soil using Leucaena leucocephala as a trap plant.</title>
        <authorList>
            <person name="Rangel W.M."/>
            <person name="Thijs S."/>
            <person name="Longatti S.M."/>
            <person name="Moreira F.M."/>
            <person name="Weyens N."/>
            <person name="Vangronsveld J."/>
            <person name="Van Hamme J.D."/>
            <person name="Bottos E.M."/>
            <person name="Rineau F."/>
        </authorList>
    </citation>
    <scope>NUCLEOTIDE SEQUENCE [LARGE SCALE GENOMIC DNA]</scope>
    <source>
        <strain evidence="4 5">UFLA 01-765</strain>
    </source>
</reference>
<keyword evidence="2" id="KW-0560">Oxidoreductase</keyword>
<dbReference type="Gene3D" id="3.40.50.720">
    <property type="entry name" value="NAD(P)-binding Rossmann-like Domain"/>
    <property type="match status" value="1"/>
</dbReference>
<dbReference type="InterPro" id="IPR020904">
    <property type="entry name" value="Sc_DH/Rdtase_CS"/>
</dbReference>
<proteinExistence type="inferred from homology"/>
<dbReference type="Pfam" id="PF13561">
    <property type="entry name" value="adh_short_C2"/>
    <property type="match status" value="1"/>
</dbReference>
<evidence type="ECO:0000259" key="3">
    <source>
        <dbReference type="SMART" id="SM00822"/>
    </source>
</evidence>
<dbReference type="FunFam" id="3.40.50.720:FF:000173">
    <property type="entry name" value="3-oxoacyl-[acyl-carrier protein] reductase"/>
    <property type="match status" value="1"/>
</dbReference>
<organism evidence="4 5">
    <name type="scientific">Rhizobium loti</name>
    <name type="common">Mesorhizobium loti</name>
    <dbReference type="NCBI Taxonomy" id="381"/>
    <lineage>
        <taxon>Bacteria</taxon>
        <taxon>Pseudomonadati</taxon>
        <taxon>Pseudomonadota</taxon>
        <taxon>Alphaproteobacteria</taxon>
        <taxon>Hyphomicrobiales</taxon>
        <taxon>Phyllobacteriaceae</taxon>
        <taxon>Mesorhizobium</taxon>
    </lineage>
</organism>
<dbReference type="PROSITE" id="PS00061">
    <property type="entry name" value="ADH_SHORT"/>
    <property type="match status" value="1"/>
</dbReference>
<dbReference type="InterPro" id="IPR057326">
    <property type="entry name" value="KR_dom"/>
</dbReference>
<feature type="domain" description="Ketoreductase" evidence="3">
    <location>
        <begin position="6"/>
        <end position="213"/>
    </location>
</feature>
<name>A0A101KN12_RHILI</name>
<dbReference type="SUPFAM" id="SSF51735">
    <property type="entry name" value="NAD(P)-binding Rossmann-fold domains"/>
    <property type="match status" value="1"/>
</dbReference>
<dbReference type="InterPro" id="IPR036291">
    <property type="entry name" value="NAD(P)-bd_dom_sf"/>
</dbReference>
<dbReference type="AlphaFoldDB" id="A0A101KN12"/>
<evidence type="ECO:0000256" key="1">
    <source>
        <dbReference type="ARBA" id="ARBA00006484"/>
    </source>
</evidence>